<evidence type="ECO:0000259" key="2">
    <source>
        <dbReference type="PROSITE" id="PS51462"/>
    </source>
</evidence>
<evidence type="ECO:0000313" key="3">
    <source>
        <dbReference type="EMBL" id="PJE62678.1"/>
    </source>
</evidence>
<feature type="domain" description="Nudix hydrolase" evidence="2">
    <location>
        <begin position="46"/>
        <end position="176"/>
    </location>
</feature>
<proteinExistence type="predicted"/>
<organism evidence="3 4">
    <name type="scientific">Candidatus Roizmanbacteria bacterium CG10_big_fil_rev_8_21_14_0_10_39_6</name>
    <dbReference type="NCBI Taxonomy" id="1974853"/>
    <lineage>
        <taxon>Bacteria</taxon>
        <taxon>Candidatus Roizmaniibacteriota</taxon>
    </lineage>
</organism>
<dbReference type="GO" id="GO:0016787">
    <property type="term" value="F:hydrolase activity"/>
    <property type="evidence" value="ECO:0007669"/>
    <property type="project" value="UniProtKB-KW"/>
</dbReference>
<dbReference type="EMBL" id="PFED01000148">
    <property type="protein sequence ID" value="PJE62678.1"/>
    <property type="molecule type" value="Genomic_DNA"/>
</dbReference>
<dbReference type="PROSITE" id="PS51462">
    <property type="entry name" value="NUDIX"/>
    <property type="match status" value="1"/>
</dbReference>
<evidence type="ECO:0000256" key="1">
    <source>
        <dbReference type="ARBA" id="ARBA00022801"/>
    </source>
</evidence>
<dbReference type="PROSITE" id="PS00893">
    <property type="entry name" value="NUDIX_BOX"/>
    <property type="match status" value="1"/>
</dbReference>
<keyword evidence="1" id="KW-0378">Hydrolase</keyword>
<comment type="caution">
    <text evidence="3">The sequence shown here is derived from an EMBL/GenBank/DDBJ whole genome shotgun (WGS) entry which is preliminary data.</text>
</comment>
<dbReference type="AlphaFoldDB" id="A0A2M8KRX3"/>
<gene>
    <name evidence="3" type="ORF">COU88_03710</name>
</gene>
<protein>
    <recommendedName>
        <fullName evidence="2">Nudix hydrolase domain-containing protein</fullName>
    </recommendedName>
</protein>
<dbReference type="Gene3D" id="3.90.79.10">
    <property type="entry name" value="Nucleoside Triphosphate Pyrophosphohydrolase"/>
    <property type="match status" value="1"/>
</dbReference>
<dbReference type="InterPro" id="IPR015797">
    <property type="entry name" value="NUDIX_hydrolase-like_dom_sf"/>
</dbReference>
<accession>A0A2M8KRX3</accession>
<reference evidence="4" key="1">
    <citation type="submission" date="2017-09" db="EMBL/GenBank/DDBJ databases">
        <title>Depth-based differentiation of microbial function through sediment-hosted aquifers and enrichment of novel symbionts in the deep terrestrial subsurface.</title>
        <authorList>
            <person name="Probst A.J."/>
            <person name="Ladd B."/>
            <person name="Jarett J.K."/>
            <person name="Geller-Mcgrath D.E."/>
            <person name="Sieber C.M.K."/>
            <person name="Emerson J.B."/>
            <person name="Anantharaman K."/>
            <person name="Thomas B.C."/>
            <person name="Malmstrom R."/>
            <person name="Stieglmeier M."/>
            <person name="Klingl A."/>
            <person name="Woyke T."/>
            <person name="Ryan C.M."/>
            <person name="Banfield J.F."/>
        </authorList>
    </citation>
    <scope>NUCLEOTIDE SEQUENCE [LARGE SCALE GENOMIC DNA]</scope>
</reference>
<evidence type="ECO:0000313" key="4">
    <source>
        <dbReference type="Proteomes" id="UP000229554"/>
    </source>
</evidence>
<name>A0A2M8KRX3_9BACT</name>
<sequence length="192" mass="22255">MKIQRTSSRLNIPPHATRVFEGIMLDVYHWKQEMFDGTTAIFEKIKRVDTINILPITKDNKIIITHQEQPGMEPFIGSVGGRIDKGEEPLDAAKRELLEEAGMVSDNWKLWMSVQPSNVMDWVIYTFIAKDCRVIQPQNLDSGEKIKLLMVSFDEYLKIILDEKYRDRELTLAFLIAKEQGKLEEIKKLLFG</sequence>
<dbReference type="Pfam" id="PF00293">
    <property type="entry name" value="NUDIX"/>
    <property type="match status" value="1"/>
</dbReference>
<dbReference type="InterPro" id="IPR000086">
    <property type="entry name" value="NUDIX_hydrolase_dom"/>
</dbReference>
<dbReference type="CDD" id="cd03424">
    <property type="entry name" value="NUDIX_ADPRase_Nudt5_UGPPase_Nudt14"/>
    <property type="match status" value="1"/>
</dbReference>
<dbReference type="Proteomes" id="UP000229554">
    <property type="component" value="Unassembled WGS sequence"/>
</dbReference>
<dbReference type="SUPFAM" id="SSF55811">
    <property type="entry name" value="Nudix"/>
    <property type="match status" value="1"/>
</dbReference>
<dbReference type="InterPro" id="IPR020084">
    <property type="entry name" value="NUDIX_hydrolase_CS"/>
</dbReference>